<sequence length="366" mass="42418">MKLIKKLKTLFSTKEKTIGSYTDFWKWFQPKEKRFHNAIRTGQRVDEDFLDPIFSKLQELRSGVYLLAGMSDDNIVELVFTAEGNFRNIYFVEELAAAAPSMAGWKFAASKPPTDISNFVIEMGGYKYDKASLSFYPEEDADYPDEIQITIIHKDFNTENSRDITLGVYNYLDNYLGELNAITIIDSLAVKGPAEAEQELIPIEKLEGYLKWRQKEFVEKYDAVRHNIKEDMYASLNGELEDGRPLVMIVNSTLLEWEGKASHPWIIDFTMEYNGEQTNGMPDKPTYQLMDTIEDAMSARLPDLEGYLNIGRQTGGSKRKVYMACRDFRKTCKVFDQLKEQYGNNISMNLTVFKDKYWRSFDKFRV</sequence>
<dbReference type="EMBL" id="VOHS01000064">
    <property type="protein sequence ID" value="TWV92768.1"/>
    <property type="molecule type" value="Genomic_DNA"/>
</dbReference>
<dbReference type="RefSeq" id="WP_146308143.1">
    <property type="nucleotide sequence ID" value="NZ_VOHS01000064.1"/>
</dbReference>
<reference evidence="2 3" key="1">
    <citation type="submission" date="2019-08" db="EMBL/GenBank/DDBJ databases">
        <title>Whole genome sequencing of chitin degrading bacteria Chitinophaga pinensis YS16.</title>
        <authorList>
            <person name="Singh R.P."/>
            <person name="Manchanda G."/>
            <person name="Maurya I.K."/>
            <person name="Joshi N.K."/>
            <person name="Srivastava A.K."/>
        </authorList>
    </citation>
    <scope>NUCLEOTIDE SEQUENCE [LARGE SCALE GENOMIC DNA]</scope>
    <source>
        <strain evidence="2 3">YS-16</strain>
    </source>
</reference>
<dbReference type="InterPro" id="IPR016097">
    <property type="entry name" value="DUF695"/>
</dbReference>
<evidence type="ECO:0000313" key="2">
    <source>
        <dbReference type="EMBL" id="TWV92768.1"/>
    </source>
</evidence>
<dbReference type="Proteomes" id="UP000318815">
    <property type="component" value="Unassembled WGS sequence"/>
</dbReference>
<dbReference type="AlphaFoldDB" id="A0A5C6LJW2"/>
<keyword evidence="3" id="KW-1185">Reference proteome</keyword>
<protein>
    <submittedName>
        <fullName evidence="2">DUF695 domain-containing protein</fullName>
    </submittedName>
</protein>
<name>A0A5C6LJW2_9BACT</name>
<organism evidence="2 3">
    <name type="scientific">Chitinophaga pinensis</name>
    <dbReference type="NCBI Taxonomy" id="79329"/>
    <lineage>
        <taxon>Bacteria</taxon>
        <taxon>Pseudomonadati</taxon>
        <taxon>Bacteroidota</taxon>
        <taxon>Chitinophagia</taxon>
        <taxon>Chitinophagales</taxon>
        <taxon>Chitinophagaceae</taxon>
        <taxon>Chitinophaga</taxon>
    </lineage>
</organism>
<comment type="caution">
    <text evidence="2">The sequence shown here is derived from an EMBL/GenBank/DDBJ whole genome shotgun (WGS) entry which is preliminary data.</text>
</comment>
<dbReference type="OrthoDB" id="9151249at2"/>
<evidence type="ECO:0000259" key="1">
    <source>
        <dbReference type="Pfam" id="PF05117"/>
    </source>
</evidence>
<proteinExistence type="predicted"/>
<gene>
    <name evidence="2" type="ORF">FEF09_27975</name>
</gene>
<feature type="domain" description="DUF695" evidence="1">
    <location>
        <begin position="242"/>
        <end position="364"/>
    </location>
</feature>
<accession>A0A5C6LJW2</accession>
<evidence type="ECO:0000313" key="3">
    <source>
        <dbReference type="Proteomes" id="UP000318815"/>
    </source>
</evidence>
<dbReference type="Pfam" id="PF05117">
    <property type="entry name" value="DUF695"/>
    <property type="match status" value="1"/>
</dbReference>